<evidence type="ECO:0000313" key="1">
    <source>
        <dbReference type="EMBL" id="KAB2339088.1"/>
    </source>
</evidence>
<dbReference type="AlphaFoldDB" id="A0A6H9YHT6"/>
<evidence type="ECO:0000313" key="2">
    <source>
        <dbReference type="Proteomes" id="UP000468735"/>
    </source>
</evidence>
<dbReference type="EMBL" id="WBMT01000038">
    <property type="protein sequence ID" value="KAB2339088.1"/>
    <property type="molecule type" value="Genomic_DNA"/>
</dbReference>
<keyword evidence="2" id="KW-1185">Reference proteome</keyword>
<sequence length="298" mass="32292">MSRHTRVIAASIALGTGLVAGCDTGSRCTVATIAEAYEIYSPIVFTVLPEVLPKTVPGLAVNLGVFTVDTLAKYVIEHKVKPNRTWLLIEQTIQGQRKTTVFEIGTGRELKVTMNVDGQELRQFAFYVKERQFRVVIPEHSTTRVSVTDVSGGDGVARHGKVDQNLAGTRDLETAKVFRHQLGQADPPEARAGDIRAKSFTASMDLVNGAKAARFTGKGRPTIAACRSLPGAAWTNKFQDYDSKDKNLAWCIMTGSGHYGMATPDTSDGKGVFYLLWVQPGLPAPAVAPTPEKDIEIC</sequence>
<gene>
    <name evidence="1" type="ORF">F8566_49040</name>
</gene>
<proteinExistence type="predicted"/>
<dbReference type="RefSeq" id="WP_151571295.1">
    <property type="nucleotide sequence ID" value="NZ_WBMT01000038.1"/>
</dbReference>
<reference evidence="1 2" key="1">
    <citation type="submission" date="2019-09" db="EMBL/GenBank/DDBJ databases">
        <title>Actinomadura physcomitrii sp. nov., a novel actinomycete isolated from moss [Physcomitrium sphaericum (Ludw) Fuernr].</title>
        <authorList>
            <person name="Zhuang X."/>
            <person name="Liu C."/>
        </authorList>
    </citation>
    <scope>NUCLEOTIDE SEQUENCE [LARGE SCALE GENOMIC DNA]</scope>
    <source>
        <strain evidence="1 2">HMC1</strain>
    </source>
</reference>
<accession>A0A6H9YHT6</accession>
<protein>
    <submittedName>
        <fullName evidence="1">Uncharacterized protein</fullName>
    </submittedName>
</protein>
<organism evidence="1 2">
    <name type="scientific">Actinomadura rudentiformis</name>
    <dbReference type="NCBI Taxonomy" id="359158"/>
    <lineage>
        <taxon>Bacteria</taxon>
        <taxon>Bacillati</taxon>
        <taxon>Actinomycetota</taxon>
        <taxon>Actinomycetes</taxon>
        <taxon>Streptosporangiales</taxon>
        <taxon>Thermomonosporaceae</taxon>
        <taxon>Actinomadura</taxon>
    </lineage>
</organism>
<dbReference type="OrthoDB" id="3509695at2"/>
<comment type="caution">
    <text evidence="1">The sequence shown here is derived from an EMBL/GenBank/DDBJ whole genome shotgun (WGS) entry which is preliminary data.</text>
</comment>
<dbReference type="PROSITE" id="PS51257">
    <property type="entry name" value="PROKAR_LIPOPROTEIN"/>
    <property type="match status" value="1"/>
</dbReference>
<dbReference type="Proteomes" id="UP000468735">
    <property type="component" value="Unassembled WGS sequence"/>
</dbReference>
<name>A0A6H9YHT6_9ACTN</name>